<keyword evidence="5" id="KW-0201">Cytochrome c-type biogenesis</keyword>
<evidence type="ECO:0000259" key="8">
    <source>
        <dbReference type="Pfam" id="PF03918"/>
    </source>
</evidence>
<dbReference type="AlphaFoldDB" id="A0A6C1B9B9"/>
<feature type="domain" description="CcmH/CycL/Ccl2/NrfF N-terminal" evidence="8">
    <location>
        <begin position="13"/>
        <end position="151"/>
    </location>
</feature>
<evidence type="ECO:0000256" key="2">
    <source>
        <dbReference type="ARBA" id="ARBA00022617"/>
    </source>
</evidence>
<keyword evidence="7" id="KW-1133">Transmembrane helix</keyword>
<sequence length="161" mass="17463">MRTGVKQLLFAAALVLASASAMARTAEHVVADPALEERVLKLSEKLRCLVCQNQSIAESQADLALDLRDQVREQMAAGKSDEEIVDYLVARYGDFVLYDPPVRTTTLLLWGAPGVLAVLGVGALIVRLKRRNRTSTPHLDDAQRARARALLDGDGTPEADA</sequence>
<dbReference type="GO" id="GO:0005886">
    <property type="term" value="C:plasma membrane"/>
    <property type="evidence" value="ECO:0007669"/>
    <property type="project" value="TreeGrafter"/>
</dbReference>
<dbReference type="InterPro" id="IPR051263">
    <property type="entry name" value="C-type_cytochrome_biogenesis"/>
</dbReference>
<dbReference type="Proteomes" id="UP000501991">
    <property type="component" value="Chromosome"/>
</dbReference>
<proteinExistence type="inferred from homology"/>
<evidence type="ECO:0000256" key="3">
    <source>
        <dbReference type="ARBA" id="ARBA00022723"/>
    </source>
</evidence>
<gene>
    <name evidence="9" type="ORF">G3580_18520</name>
</gene>
<evidence type="ECO:0000256" key="1">
    <source>
        <dbReference type="ARBA" id="ARBA00010342"/>
    </source>
</evidence>
<evidence type="ECO:0000313" key="9">
    <source>
        <dbReference type="EMBL" id="QID19435.1"/>
    </source>
</evidence>
<feature type="transmembrane region" description="Helical" evidence="7">
    <location>
        <begin position="107"/>
        <end position="126"/>
    </location>
</feature>
<dbReference type="KEGG" id="azq:G3580_18520"/>
<accession>A0A6C1B9B9</accession>
<dbReference type="InterPro" id="IPR038297">
    <property type="entry name" value="CcmH/CycL/NrfF/Ccl2_sf"/>
</dbReference>
<feature type="chain" id="PRO_5025710249" description="Cytochrome c-type biogenesis protein" evidence="7">
    <location>
        <begin position="24"/>
        <end position="161"/>
    </location>
</feature>
<evidence type="ECO:0000256" key="4">
    <source>
        <dbReference type="ARBA" id="ARBA00022729"/>
    </source>
</evidence>
<evidence type="ECO:0000256" key="7">
    <source>
        <dbReference type="RuleBase" id="RU364112"/>
    </source>
</evidence>
<keyword evidence="3 7" id="KW-0479">Metal-binding</keyword>
<keyword evidence="2 7" id="KW-0349">Heme</keyword>
<dbReference type="CDD" id="cd16378">
    <property type="entry name" value="CcmH_N"/>
    <property type="match status" value="1"/>
</dbReference>
<dbReference type="Pfam" id="PF03918">
    <property type="entry name" value="CcmH"/>
    <property type="match status" value="1"/>
</dbReference>
<feature type="signal peptide" evidence="7">
    <location>
        <begin position="1"/>
        <end position="23"/>
    </location>
</feature>
<evidence type="ECO:0000256" key="6">
    <source>
        <dbReference type="ARBA" id="ARBA00023004"/>
    </source>
</evidence>
<keyword evidence="4 7" id="KW-0732">Signal</keyword>
<dbReference type="GO" id="GO:0046872">
    <property type="term" value="F:metal ion binding"/>
    <property type="evidence" value="ECO:0007669"/>
    <property type="project" value="UniProtKB-KW"/>
</dbReference>
<keyword evidence="7" id="KW-0472">Membrane</keyword>
<dbReference type="PANTHER" id="PTHR47870">
    <property type="entry name" value="CYTOCHROME C-TYPE BIOGENESIS PROTEIN CCMH"/>
    <property type="match status" value="1"/>
</dbReference>
<keyword evidence="6 7" id="KW-0408">Iron</keyword>
<dbReference type="Gene3D" id="1.10.8.640">
    <property type="entry name" value="Cytochrome C biogenesis protein"/>
    <property type="match status" value="1"/>
</dbReference>
<organism evidence="9 10">
    <name type="scientific">Nitrogeniibacter mangrovi</name>
    <dbReference type="NCBI Taxonomy" id="2016596"/>
    <lineage>
        <taxon>Bacteria</taxon>
        <taxon>Pseudomonadati</taxon>
        <taxon>Pseudomonadota</taxon>
        <taxon>Betaproteobacteria</taxon>
        <taxon>Rhodocyclales</taxon>
        <taxon>Zoogloeaceae</taxon>
        <taxon>Nitrogeniibacter</taxon>
    </lineage>
</organism>
<dbReference type="PANTHER" id="PTHR47870:SF1">
    <property type="entry name" value="CYTOCHROME C-TYPE BIOGENESIS PROTEIN CCMH"/>
    <property type="match status" value="1"/>
</dbReference>
<evidence type="ECO:0000256" key="5">
    <source>
        <dbReference type="ARBA" id="ARBA00022748"/>
    </source>
</evidence>
<keyword evidence="10" id="KW-1185">Reference proteome</keyword>
<dbReference type="EMBL" id="CP048836">
    <property type="protein sequence ID" value="QID19435.1"/>
    <property type="molecule type" value="Genomic_DNA"/>
</dbReference>
<evidence type="ECO:0000313" key="10">
    <source>
        <dbReference type="Proteomes" id="UP000501991"/>
    </source>
</evidence>
<dbReference type="InterPro" id="IPR005616">
    <property type="entry name" value="CcmH/CycL/Ccl2/NrfF_N"/>
</dbReference>
<protein>
    <recommendedName>
        <fullName evidence="7">Cytochrome c-type biogenesis protein</fullName>
    </recommendedName>
</protein>
<comment type="function">
    <text evidence="7">Possible subunit of a heme lyase.</text>
</comment>
<dbReference type="GO" id="GO:0017004">
    <property type="term" value="P:cytochrome complex assembly"/>
    <property type="evidence" value="ECO:0007669"/>
    <property type="project" value="UniProtKB-KW"/>
</dbReference>
<reference evidence="9 10" key="1">
    <citation type="submission" date="2020-02" db="EMBL/GenBank/DDBJ databases">
        <title>Nitrogenibacter mangrovi gen. nov., sp. nov. isolated from mangrove sediment, a denitrifying betaproteobacterium.</title>
        <authorList>
            <person name="Liao H."/>
            <person name="Tian Y."/>
        </authorList>
    </citation>
    <scope>NUCLEOTIDE SEQUENCE [LARGE SCALE GENOMIC DNA]</scope>
    <source>
        <strain evidence="9 10">M9-3-2</strain>
    </source>
</reference>
<name>A0A6C1B9B9_9RHOO</name>
<dbReference type="FunFam" id="1.10.8.640:FF:000001">
    <property type="entry name" value="Cytochrome c-type biogenesis protein"/>
    <property type="match status" value="1"/>
</dbReference>
<comment type="similarity">
    <text evidence="1 7">Belongs to the CcmH/CycL/Ccl2/NrfF family.</text>
</comment>
<keyword evidence="7" id="KW-0812">Transmembrane</keyword>